<dbReference type="KEGG" id="mdn:JT25_005615"/>
<dbReference type="Proteomes" id="UP000030512">
    <property type="component" value="Chromosome"/>
</dbReference>
<name>A0A126T1L0_9GAMM</name>
<dbReference type="GO" id="GO:0004519">
    <property type="term" value="F:endonuclease activity"/>
    <property type="evidence" value="ECO:0007669"/>
    <property type="project" value="UniProtKB-KW"/>
</dbReference>
<evidence type="ECO:0000313" key="2">
    <source>
        <dbReference type="EMBL" id="AMK75972.1"/>
    </source>
</evidence>
<sequence>MSSDAEHEGTGVQPPCLPQPRFESGELVATPGALEVLERLGISPFDLLQRHIRGDWGDVCAEDAKANEDALRSGSRLLSAYYIPTPAADSPATGLAKLWLITEADRSATTILLPEEY</sequence>
<evidence type="ECO:0000256" key="1">
    <source>
        <dbReference type="SAM" id="MobiDB-lite"/>
    </source>
</evidence>
<keyword evidence="2" id="KW-0255">Endonuclease</keyword>
<feature type="region of interest" description="Disordered" evidence="1">
    <location>
        <begin position="1"/>
        <end position="23"/>
    </location>
</feature>
<evidence type="ECO:0000313" key="3">
    <source>
        <dbReference type="Proteomes" id="UP000030512"/>
    </source>
</evidence>
<dbReference type="STRING" id="1538553.JT25_005615"/>
<gene>
    <name evidence="2" type="ORF">JT25_005615</name>
</gene>
<protein>
    <submittedName>
        <fullName evidence="2">Type I restriction endonuclease subunit M</fullName>
    </submittedName>
</protein>
<proteinExistence type="predicted"/>
<reference evidence="2 3" key="1">
    <citation type="journal article" date="2015" name="Environ. Microbiol.">
        <title>Methane oxidation coupled to nitrate reduction under hypoxia by the Gammaproteobacterium Methylomonas denitrificans, sp. nov. type strain FJG1.</title>
        <authorList>
            <person name="Kits K.D."/>
            <person name="Klotz M.G."/>
            <person name="Stein L.Y."/>
        </authorList>
    </citation>
    <scope>NUCLEOTIDE SEQUENCE [LARGE SCALE GENOMIC DNA]</scope>
    <source>
        <strain evidence="2 3">FJG1</strain>
    </source>
</reference>
<dbReference type="RefSeq" id="WP_036274430.1">
    <property type="nucleotide sequence ID" value="NZ_CP014476.1"/>
</dbReference>
<keyword evidence="2" id="KW-0540">Nuclease</keyword>
<organism evidence="2 3">
    <name type="scientific">Methylomonas denitrificans</name>
    <dbReference type="NCBI Taxonomy" id="1538553"/>
    <lineage>
        <taxon>Bacteria</taxon>
        <taxon>Pseudomonadati</taxon>
        <taxon>Pseudomonadota</taxon>
        <taxon>Gammaproteobacteria</taxon>
        <taxon>Methylococcales</taxon>
        <taxon>Methylococcaceae</taxon>
        <taxon>Methylomonas</taxon>
    </lineage>
</organism>
<keyword evidence="3" id="KW-1185">Reference proteome</keyword>
<keyword evidence="2" id="KW-0378">Hydrolase</keyword>
<dbReference type="OrthoDB" id="5522207at2"/>
<dbReference type="AlphaFoldDB" id="A0A126T1L0"/>
<dbReference type="EMBL" id="CP014476">
    <property type="protein sequence ID" value="AMK75972.1"/>
    <property type="molecule type" value="Genomic_DNA"/>
</dbReference>
<accession>A0A126T1L0</accession>